<sequence length="214" mass="22066">MRLPSPPAQMRSAALPHGVHAATRALFTAALAGSLSFASVSPCLALGPKDTQIGLTVIAYREVDCPPELAQGRAGGSLGSGAGGAGIAQKCVAVQARVSNGSGKLVKDAGVFGVVSEAATGMSVLGNGQDGKNDSGQFAMIPTIEPGTSDVEFIFVSQQADDCVPTRKTKCPVQGSKPLVDLKFEKMKAIAYPGGDRYRLYDECEQNEFAEGCS</sequence>
<proteinExistence type="predicted"/>
<evidence type="ECO:0000313" key="1">
    <source>
        <dbReference type="EMBL" id="KAL1527483.1"/>
    </source>
</evidence>
<dbReference type="AlphaFoldDB" id="A0AB34K2S2"/>
<protein>
    <submittedName>
        <fullName evidence="1">Uncharacterized protein</fullName>
    </submittedName>
</protein>
<reference evidence="1 2" key="1">
    <citation type="journal article" date="2024" name="Science">
        <title>Giant polyketide synthase enzymes in the biosynthesis of giant marine polyether toxins.</title>
        <authorList>
            <person name="Fallon T.R."/>
            <person name="Shende V.V."/>
            <person name="Wierzbicki I.H."/>
            <person name="Pendleton A.L."/>
            <person name="Watervoot N.F."/>
            <person name="Auber R.P."/>
            <person name="Gonzalez D.J."/>
            <person name="Wisecaver J.H."/>
            <person name="Moore B.S."/>
        </authorList>
    </citation>
    <scope>NUCLEOTIDE SEQUENCE [LARGE SCALE GENOMIC DNA]</scope>
    <source>
        <strain evidence="1 2">12B1</strain>
    </source>
</reference>
<gene>
    <name evidence="1" type="ORF">AB1Y20_016148</name>
</gene>
<dbReference type="EMBL" id="JBGBPQ010000003">
    <property type="protein sequence ID" value="KAL1527483.1"/>
    <property type="molecule type" value="Genomic_DNA"/>
</dbReference>
<keyword evidence="2" id="KW-1185">Reference proteome</keyword>
<comment type="caution">
    <text evidence="1">The sequence shown here is derived from an EMBL/GenBank/DDBJ whole genome shotgun (WGS) entry which is preliminary data.</text>
</comment>
<name>A0AB34K2S2_PRYPA</name>
<accession>A0AB34K2S2</accession>
<dbReference type="Proteomes" id="UP001515480">
    <property type="component" value="Unassembled WGS sequence"/>
</dbReference>
<evidence type="ECO:0000313" key="2">
    <source>
        <dbReference type="Proteomes" id="UP001515480"/>
    </source>
</evidence>
<organism evidence="1 2">
    <name type="scientific">Prymnesium parvum</name>
    <name type="common">Toxic golden alga</name>
    <dbReference type="NCBI Taxonomy" id="97485"/>
    <lineage>
        <taxon>Eukaryota</taxon>
        <taxon>Haptista</taxon>
        <taxon>Haptophyta</taxon>
        <taxon>Prymnesiophyceae</taxon>
        <taxon>Prymnesiales</taxon>
        <taxon>Prymnesiaceae</taxon>
        <taxon>Prymnesium</taxon>
    </lineage>
</organism>